<feature type="non-terminal residue" evidence="1">
    <location>
        <position position="281"/>
    </location>
</feature>
<keyword evidence="2" id="KW-1185">Reference proteome</keyword>
<gene>
    <name evidence="1" type="ORF">AZE42_06128</name>
</gene>
<reference evidence="1 2" key="1">
    <citation type="submission" date="2016-03" db="EMBL/GenBank/DDBJ databases">
        <title>Comparative genomics of the ectomycorrhizal sister species Rhizopogon vinicolor and Rhizopogon vesiculosus (Basidiomycota: Boletales) reveals a divergence of the mating type B locus.</title>
        <authorList>
            <person name="Mujic A.B."/>
            <person name="Kuo A."/>
            <person name="Tritt A."/>
            <person name="Lipzen A."/>
            <person name="Chen C."/>
            <person name="Johnson J."/>
            <person name="Sharma A."/>
            <person name="Barry K."/>
            <person name="Grigoriev I.V."/>
            <person name="Spatafora J.W."/>
        </authorList>
    </citation>
    <scope>NUCLEOTIDE SEQUENCE [LARGE SCALE GENOMIC DNA]</scope>
    <source>
        <strain evidence="1 2">AM-OR11-056</strain>
    </source>
</reference>
<accession>A0A1J8PSX2</accession>
<dbReference type="Proteomes" id="UP000183567">
    <property type="component" value="Unassembled WGS sequence"/>
</dbReference>
<organism evidence="1 2">
    <name type="scientific">Rhizopogon vesiculosus</name>
    <dbReference type="NCBI Taxonomy" id="180088"/>
    <lineage>
        <taxon>Eukaryota</taxon>
        <taxon>Fungi</taxon>
        <taxon>Dikarya</taxon>
        <taxon>Basidiomycota</taxon>
        <taxon>Agaricomycotina</taxon>
        <taxon>Agaricomycetes</taxon>
        <taxon>Agaricomycetidae</taxon>
        <taxon>Boletales</taxon>
        <taxon>Suillineae</taxon>
        <taxon>Rhizopogonaceae</taxon>
        <taxon>Rhizopogon</taxon>
    </lineage>
</organism>
<protein>
    <submittedName>
        <fullName evidence="1">Uncharacterized protein</fullName>
    </submittedName>
</protein>
<dbReference type="AlphaFoldDB" id="A0A1J8PSX2"/>
<sequence>MSFANSSKDPSGSGKRDLESARCFSEHFDNIFVRSRPPSLPTVTTNMEFVAFFNVLRCFHEDANLIKANSSYALKAQNFAMYFLSPPFFYNPSGHLKFNMKVPWEFPMFVNTSLMPSSWHKFLPQSYSMVSSSSFLFPFLMSEVPSDESDLGRSRMLLQTIPVARAGQYLMKVGAPMQFFVVGIYLHADLTVERFIVVQTGPGRQVSIAQKNFDLTVAGEAVAFLRDMFNLVGMIEHLVGYLDLDKKNSLHDLELAASGMKSVTLQVQTTRSTSPSIHEED</sequence>
<proteinExistence type="predicted"/>
<evidence type="ECO:0000313" key="2">
    <source>
        <dbReference type="Proteomes" id="UP000183567"/>
    </source>
</evidence>
<dbReference type="OrthoDB" id="2620952at2759"/>
<evidence type="ECO:0000313" key="1">
    <source>
        <dbReference type="EMBL" id="OJA10851.1"/>
    </source>
</evidence>
<comment type="caution">
    <text evidence="1">The sequence shown here is derived from an EMBL/GenBank/DDBJ whole genome shotgun (WGS) entry which is preliminary data.</text>
</comment>
<name>A0A1J8PSX2_9AGAM</name>
<dbReference type="EMBL" id="LVVM01005370">
    <property type="protein sequence ID" value="OJA10851.1"/>
    <property type="molecule type" value="Genomic_DNA"/>
</dbReference>